<proteinExistence type="inferred from homology"/>
<keyword evidence="7" id="KW-1185">Reference proteome</keyword>
<evidence type="ECO:0000313" key="7">
    <source>
        <dbReference type="Proteomes" id="UP000008914"/>
    </source>
</evidence>
<dbReference type="PANTHER" id="PTHR10146">
    <property type="entry name" value="PROLINE SYNTHETASE CO-TRANSCRIBED BACTERIAL HOMOLOG PROTEIN"/>
    <property type="match status" value="1"/>
</dbReference>
<protein>
    <recommendedName>
        <fullName evidence="2">Pyridoxal phosphate homeostasis protein</fullName>
        <shortName evidence="2">PLP homeostasis protein</shortName>
    </recommendedName>
</protein>
<dbReference type="eggNOG" id="COG0325">
    <property type="taxonomic scope" value="Bacteria"/>
</dbReference>
<organism evidence="6 7">
    <name type="scientific">Intrasporangium calvum (strain ATCC 23552 / DSM 43043 / JCM 3097 / NBRC 12989 / NCIMB 10167 / NRRL B-3866 / 7 KIP)</name>
    <dbReference type="NCBI Taxonomy" id="710696"/>
    <lineage>
        <taxon>Bacteria</taxon>
        <taxon>Bacillati</taxon>
        <taxon>Actinomycetota</taxon>
        <taxon>Actinomycetes</taxon>
        <taxon>Micrococcales</taxon>
        <taxon>Intrasporangiaceae</taxon>
        <taxon>Intrasporangium</taxon>
    </lineage>
</organism>
<comment type="similarity">
    <text evidence="2 4">Belongs to the pyridoxal phosphate-binding protein YggS/PROSC family.</text>
</comment>
<dbReference type="PIRSF" id="PIRSF004848">
    <property type="entry name" value="YBL036c_PLPDEIII"/>
    <property type="match status" value="1"/>
</dbReference>
<reference evidence="6 7" key="1">
    <citation type="journal article" date="2010" name="Stand. Genomic Sci.">
        <title>Complete genome sequence of Intrasporangium calvum type strain (7 KIP).</title>
        <authorList>
            <person name="Del Rio T.G."/>
            <person name="Chertkov O."/>
            <person name="Yasawong M."/>
            <person name="Lucas S."/>
            <person name="Deshpande S."/>
            <person name="Cheng J.F."/>
            <person name="Detter C."/>
            <person name="Tapia R."/>
            <person name="Han C."/>
            <person name="Goodwin L."/>
            <person name="Pitluck S."/>
            <person name="Liolios K."/>
            <person name="Ivanova N."/>
            <person name="Mavromatis K."/>
            <person name="Pati A."/>
            <person name="Chen A."/>
            <person name="Palaniappan K."/>
            <person name="Land M."/>
            <person name="Hauser L."/>
            <person name="Chang Y.J."/>
            <person name="Jeffries C.D."/>
            <person name="Rohde M."/>
            <person name="Pukall R."/>
            <person name="Sikorski J."/>
            <person name="Goker M."/>
            <person name="Woyke T."/>
            <person name="Bristow J."/>
            <person name="Eisen J.A."/>
            <person name="Markowitz V."/>
            <person name="Hugenholtz P."/>
            <person name="Kyrpides N.C."/>
            <person name="Klenk H.P."/>
            <person name="Lapidus A."/>
        </authorList>
    </citation>
    <scope>NUCLEOTIDE SEQUENCE [LARGE SCALE GENOMIC DNA]</scope>
    <source>
        <strain evidence="7">ATCC 23552 / DSM 43043 / JCM 3097 / NBRC 12989 / 7 KIP</strain>
    </source>
</reference>
<dbReference type="KEGG" id="ica:Intca_1524"/>
<dbReference type="GO" id="GO:0030170">
    <property type="term" value="F:pyridoxal phosphate binding"/>
    <property type="evidence" value="ECO:0007669"/>
    <property type="project" value="UniProtKB-UniRule"/>
</dbReference>
<dbReference type="InterPro" id="IPR001608">
    <property type="entry name" value="Ala_racemase_N"/>
</dbReference>
<dbReference type="SUPFAM" id="SSF51419">
    <property type="entry name" value="PLP-binding barrel"/>
    <property type="match status" value="1"/>
</dbReference>
<sequence>MSAGTVPDRRLELAGRLEAVRERINAACADAGRDPGEVTLVVVTKFFPASDVLLLHDLGVRAIGENKDQEAGPKVAQVREALPPGSDLEVHFVGRLQSNKARHVAGYADVVHSLDRRKLLDGLDAGAFDRGRPLGLLIQVSLDGDTSRGGALPEEVPDLGAAVAQRAGLVLKGVMAVAPLGADPDVAFASLRRVATDLQAVHPTADWVSAGMSGDLEAAVRHGATHLRVGTAILGSRPSLL</sequence>
<feature type="modified residue" description="N6-(pyridoxal phosphate)lysine" evidence="2 3">
    <location>
        <position position="45"/>
    </location>
</feature>
<comment type="function">
    <text evidence="2">Pyridoxal 5'-phosphate (PLP)-binding protein, which is involved in PLP homeostasis.</text>
</comment>
<accession>E6S8B7</accession>
<feature type="domain" description="Alanine racemase N-terminal" evidence="5">
    <location>
        <begin position="17"/>
        <end position="238"/>
    </location>
</feature>
<dbReference type="Proteomes" id="UP000008914">
    <property type="component" value="Chromosome"/>
</dbReference>
<dbReference type="Gene3D" id="3.20.20.10">
    <property type="entry name" value="Alanine racemase"/>
    <property type="match status" value="1"/>
</dbReference>
<evidence type="ECO:0000256" key="1">
    <source>
        <dbReference type="ARBA" id="ARBA00022898"/>
    </source>
</evidence>
<dbReference type="CDD" id="cd00635">
    <property type="entry name" value="PLPDE_III_YBL036c_like"/>
    <property type="match status" value="1"/>
</dbReference>
<gene>
    <name evidence="6" type="ordered locus">Intca_1524</name>
</gene>
<comment type="cofactor">
    <cofactor evidence="3">
        <name>pyridoxal 5'-phosphate</name>
        <dbReference type="ChEBI" id="CHEBI:597326"/>
    </cofactor>
</comment>
<evidence type="ECO:0000259" key="5">
    <source>
        <dbReference type="Pfam" id="PF01168"/>
    </source>
</evidence>
<name>E6S8B7_INTC7</name>
<keyword evidence="1 2" id="KW-0663">Pyridoxal phosphate</keyword>
<dbReference type="EMBL" id="CP002343">
    <property type="protein sequence ID" value="ADU48038.1"/>
    <property type="molecule type" value="Genomic_DNA"/>
</dbReference>
<dbReference type="AlphaFoldDB" id="E6S8B7"/>
<dbReference type="HAMAP" id="MF_02087">
    <property type="entry name" value="PLP_homeostasis"/>
    <property type="match status" value="1"/>
</dbReference>
<dbReference type="STRING" id="710696.Intca_1524"/>
<dbReference type="InterPro" id="IPR011078">
    <property type="entry name" value="PyrdxlP_homeostasis"/>
</dbReference>
<evidence type="ECO:0000256" key="4">
    <source>
        <dbReference type="RuleBase" id="RU004514"/>
    </source>
</evidence>
<dbReference type="Pfam" id="PF01168">
    <property type="entry name" value="Ala_racemase_N"/>
    <property type="match status" value="1"/>
</dbReference>
<dbReference type="NCBIfam" id="TIGR00044">
    <property type="entry name" value="YggS family pyridoxal phosphate-dependent enzyme"/>
    <property type="match status" value="1"/>
</dbReference>
<evidence type="ECO:0000256" key="2">
    <source>
        <dbReference type="HAMAP-Rule" id="MF_02087"/>
    </source>
</evidence>
<evidence type="ECO:0000256" key="3">
    <source>
        <dbReference type="PIRSR" id="PIRSR004848-1"/>
    </source>
</evidence>
<evidence type="ECO:0000313" key="6">
    <source>
        <dbReference type="EMBL" id="ADU48038.1"/>
    </source>
</evidence>
<dbReference type="PANTHER" id="PTHR10146:SF14">
    <property type="entry name" value="PYRIDOXAL PHOSPHATE HOMEOSTASIS PROTEIN"/>
    <property type="match status" value="1"/>
</dbReference>
<dbReference type="InterPro" id="IPR029066">
    <property type="entry name" value="PLP-binding_barrel"/>
</dbReference>
<dbReference type="HOGENOM" id="CLU_059988_0_0_11"/>
<dbReference type="RefSeq" id="WP_013492354.1">
    <property type="nucleotide sequence ID" value="NC_014830.1"/>
</dbReference>